<dbReference type="Proteomes" id="UP000001880">
    <property type="component" value="Chromosome"/>
</dbReference>
<feature type="domain" description="ABC transporter" evidence="18">
    <location>
        <begin position="610"/>
        <end position="950"/>
    </location>
</feature>
<dbReference type="NCBIfam" id="NF001503">
    <property type="entry name" value="PRK00349.1"/>
    <property type="match status" value="1"/>
</dbReference>
<evidence type="ECO:0000256" key="12">
    <source>
        <dbReference type="ARBA" id="ARBA00023125"/>
    </source>
</evidence>
<keyword evidence="2" id="KW-0963">Cytoplasm</keyword>
<evidence type="ECO:0000256" key="11">
    <source>
        <dbReference type="ARBA" id="ARBA00022881"/>
    </source>
</evidence>
<comment type="similarity">
    <text evidence="14">Belongs to the ABC transporter superfamily. UvrA family.</text>
</comment>
<protein>
    <recommendedName>
        <fullName evidence="15">UvrABC system protein A</fullName>
    </recommendedName>
    <alternativeName>
        <fullName evidence="16">Excinuclease ABC subunit A</fullName>
    </alternativeName>
</protein>
<sequence>MTRTAQRRNAMPDTIVIKGAREHNLDVPLLELPKHALIVVTGVSGSGKSSLAFDTLYAEGQRRYVESLSAYARQFLGQMEKPKYDHIRGLSPTIAIQQKAASSNPRSTVGTVTEIYDYLRVLYARIGEQRCHQCGGPVSARSAEEIVNELAALPEASKVTLLAPKAENRKGEFRELFAEARKAGFVRVRIDGMVVRLEDVTALEKQKKHTIELVIDRVVIKDENRARLTDSVETSLREGEGKIICLVEGERTPRAYSRDNACATCGIGFPDLAPQSFSFNSPLGMCEDCNGLGERMQVDPELIIPDTTRSLRDGAIAAWGENIIEDSGWTAKIIGALAEAYKIDLDKPWNKLSKRQRTVLLHGTGDRRVQVTWDGRHSQGAWDMRFEGIIGQLERRWRETSSERARASYERFFRAIACATCEGSRLRPESRAVLVGGRNISELTAMTVANASAHVRELGLRGAQAKIAVEVLKEIRARLSFLLDVGLDYLTLERNAATLSGGEAQRIRLASQLGSELSGVLYVLDEPSIGLHQRDNERLIKTLRRLRDLGNTVLVVEHDEATIEAADHVVDFGPGAGRHGGRVIAHGSPAQVRRAKDSLTGRYLSGKERIEIPSERRPAQGWIELRGAREHNLKGVDADVPLGVLVAITGVSGAGKSSLINATLYPALRRILHGATGHVGPHESLRGLEQIDKVIVIDQKPIGRTPRSNPATYTKCFDLVREVFASTPEARAFGYKPGRFSFNVTAKNGGGRCESCEGAGVREVEMHFLPNVFVICEGCQGKRYNEATLRVQFKGKTIADILETPIDEALVLFEHHKKLARILQTLVDVGLGYVALGQAATTLSGGEAQRVKLARELAKQQTGRTLYLLDEPTTGLHFHDVRKLLDVLGRLVETGNTVLVIEHNLDVIKTADWIVDLGPEGGAGGGEIIAVGTPEQVAAVPASFTGRFLAEMLPAAAAPAKGTSKTATKKSATKKTTTKKTATKKTATKKRAKTTTARRGVGSAQAGN</sequence>
<name>D0LUZ8_HALO1</name>
<dbReference type="NCBIfam" id="TIGR00630">
    <property type="entry name" value="uvra"/>
    <property type="match status" value="1"/>
</dbReference>
<dbReference type="GO" id="GO:0006289">
    <property type="term" value="P:nucleotide-excision repair"/>
    <property type="evidence" value="ECO:0007669"/>
    <property type="project" value="InterPro"/>
</dbReference>
<evidence type="ECO:0000313" key="20">
    <source>
        <dbReference type="Proteomes" id="UP000001880"/>
    </source>
</evidence>
<evidence type="ECO:0000259" key="18">
    <source>
        <dbReference type="PROSITE" id="PS50893"/>
    </source>
</evidence>
<evidence type="ECO:0000256" key="7">
    <source>
        <dbReference type="ARBA" id="ARBA00022769"/>
    </source>
</evidence>
<feature type="region of interest" description="Disordered" evidence="17">
    <location>
        <begin position="959"/>
        <end position="1008"/>
    </location>
</feature>
<evidence type="ECO:0000256" key="10">
    <source>
        <dbReference type="ARBA" id="ARBA00022840"/>
    </source>
</evidence>
<evidence type="ECO:0000256" key="14">
    <source>
        <dbReference type="ARBA" id="ARBA00038000"/>
    </source>
</evidence>
<dbReference type="GO" id="GO:0009380">
    <property type="term" value="C:excinuclease repair complex"/>
    <property type="evidence" value="ECO:0007669"/>
    <property type="project" value="InterPro"/>
</dbReference>
<evidence type="ECO:0000256" key="16">
    <source>
        <dbReference type="ARBA" id="ARBA00042156"/>
    </source>
</evidence>
<keyword evidence="10" id="KW-0067">ATP-binding</keyword>
<accession>D0LUZ8</accession>
<dbReference type="PANTHER" id="PTHR43152:SF3">
    <property type="entry name" value="UVRABC SYSTEM PROTEIN A"/>
    <property type="match status" value="1"/>
</dbReference>
<gene>
    <name evidence="19" type="ordered locus">Hoch_3337</name>
</gene>
<keyword evidence="4" id="KW-0677">Repeat</keyword>
<feature type="domain" description="ABC transporter" evidence="18">
    <location>
        <begin position="302"/>
        <end position="599"/>
    </location>
</feature>
<dbReference type="InterPro" id="IPR027417">
    <property type="entry name" value="P-loop_NTPase"/>
</dbReference>
<evidence type="ECO:0000256" key="13">
    <source>
        <dbReference type="ARBA" id="ARBA00023204"/>
    </source>
</evidence>
<dbReference type="STRING" id="502025.Hoch_3337"/>
<keyword evidence="6" id="KW-0227">DNA damage</keyword>
<evidence type="ECO:0000256" key="6">
    <source>
        <dbReference type="ARBA" id="ARBA00022763"/>
    </source>
</evidence>
<keyword evidence="7" id="KW-0228">DNA excision</keyword>
<dbReference type="AlphaFoldDB" id="D0LUZ8"/>
<keyword evidence="11" id="KW-0267">Excision nuclease</keyword>
<dbReference type="GO" id="GO:0004518">
    <property type="term" value="F:nuclease activity"/>
    <property type="evidence" value="ECO:0007669"/>
    <property type="project" value="UniProtKB-KW"/>
</dbReference>
<evidence type="ECO:0000256" key="4">
    <source>
        <dbReference type="ARBA" id="ARBA00022737"/>
    </source>
</evidence>
<evidence type="ECO:0000256" key="3">
    <source>
        <dbReference type="ARBA" id="ARBA00022723"/>
    </source>
</evidence>
<keyword evidence="8" id="KW-0863">Zinc-finger</keyword>
<keyword evidence="3" id="KW-0479">Metal-binding</keyword>
<dbReference type="Gene3D" id="1.20.1580.10">
    <property type="entry name" value="ABC transporter ATPase like domain"/>
    <property type="match status" value="3"/>
</dbReference>
<dbReference type="PANTHER" id="PTHR43152">
    <property type="entry name" value="UVRABC SYSTEM PROTEIN A"/>
    <property type="match status" value="1"/>
</dbReference>
<evidence type="ECO:0000256" key="9">
    <source>
        <dbReference type="ARBA" id="ARBA00022833"/>
    </source>
</evidence>
<organism evidence="19 20">
    <name type="scientific">Haliangium ochraceum (strain DSM 14365 / JCM 11303 / SMP-2)</name>
    <dbReference type="NCBI Taxonomy" id="502025"/>
    <lineage>
        <taxon>Bacteria</taxon>
        <taxon>Pseudomonadati</taxon>
        <taxon>Myxococcota</taxon>
        <taxon>Polyangia</taxon>
        <taxon>Haliangiales</taxon>
        <taxon>Kofleriaceae</taxon>
        <taxon>Haliangium</taxon>
    </lineage>
</organism>
<keyword evidence="12" id="KW-0238">DNA-binding</keyword>
<dbReference type="InterPro" id="IPR003439">
    <property type="entry name" value="ABC_transporter-like_ATP-bd"/>
</dbReference>
<evidence type="ECO:0000256" key="17">
    <source>
        <dbReference type="SAM" id="MobiDB-lite"/>
    </source>
</evidence>
<evidence type="ECO:0000313" key="19">
    <source>
        <dbReference type="EMBL" id="ACY15839.1"/>
    </source>
</evidence>
<feature type="compositionally biased region" description="Basic residues" evidence="17">
    <location>
        <begin position="967"/>
        <end position="993"/>
    </location>
</feature>
<dbReference type="Pfam" id="PF00005">
    <property type="entry name" value="ABC_tran"/>
    <property type="match status" value="1"/>
</dbReference>
<dbReference type="PROSITE" id="PS00211">
    <property type="entry name" value="ABC_TRANSPORTER_1"/>
    <property type="match status" value="2"/>
</dbReference>
<keyword evidence="5" id="KW-0547">Nucleotide-binding</keyword>
<keyword evidence="13" id="KW-0234">DNA repair</keyword>
<dbReference type="InterPro" id="IPR017871">
    <property type="entry name" value="ABC_transporter-like_CS"/>
</dbReference>
<evidence type="ECO:0000256" key="1">
    <source>
        <dbReference type="ARBA" id="ARBA00004496"/>
    </source>
</evidence>
<evidence type="ECO:0000256" key="15">
    <source>
        <dbReference type="ARBA" id="ARBA00039316"/>
    </source>
</evidence>
<dbReference type="HOGENOM" id="CLU_001370_0_2_7"/>
<dbReference type="SUPFAM" id="SSF52540">
    <property type="entry name" value="P-loop containing nucleoside triphosphate hydrolases"/>
    <property type="match status" value="2"/>
</dbReference>
<dbReference type="GO" id="GO:0008270">
    <property type="term" value="F:zinc ion binding"/>
    <property type="evidence" value="ECO:0007669"/>
    <property type="project" value="UniProtKB-KW"/>
</dbReference>
<dbReference type="InterPro" id="IPR041552">
    <property type="entry name" value="UvrA_DNA-bd"/>
</dbReference>
<reference evidence="19 20" key="1">
    <citation type="journal article" date="2010" name="Stand. Genomic Sci.">
        <title>Complete genome sequence of Haliangium ochraceum type strain (SMP-2).</title>
        <authorList>
            <consortium name="US DOE Joint Genome Institute (JGI-PGF)"/>
            <person name="Ivanova N."/>
            <person name="Daum C."/>
            <person name="Lang E."/>
            <person name="Abt B."/>
            <person name="Kopitz M."/>
            <person name="Saunders E."/>
            <person name="Lapidus A."/>
            <person name="Lucas S."/>
            <person name="Glavina Del Rio T."/>
            <person name="Nolan M."/>
            <person name="Tice H."/>
            <person name="Copeland A."/>
            <person name="Cheng J.F."/>
            <person name="Chen F."/>
            <person name="Bruce D."/>
            <person name="Goodwin L."/>
            <person name="Pitluck S."/>
            <person name="Mavromatis K."/>
            <person name="Pati A."/>
            <person name="Mikhailova N."/>
            <person name="Chen A."/>
            <person name="Palaniappan K."/>
            <person name="Land M."/>
            <person name="Hauser L."/>
            <person name="Chang Y.J."/>
            <person name="Jeffries C.D."/>
            <person name="Detter J.C."/>
            <person name="Brettin T."/>
            <person name="Rohde M."/>
            <person name="Goker M."/>
            <person name="Bristow J."/>
            <person name="Markowitz V."/>
            <person name="Eisen J.A."/>
            <person name="Hugenholtz P."/>
            <person name="Kyrpides N.C."/>
            <person name="Klenk H.P."/>
        </authorList>
    </citation>
    <scope>NUCLEOTIDE SEQUENCE [LARGE SCALE GENOMIC DNA]</scope>
    <source>
        <strain evidence="20">DSM 14365 / CIP 107738 / JCM 11303 / AJ 13395 / SMP-2</strain>
    </source>
</reference>
<proteinExistence type="inferred from homology"/>
<dbReference type="Pfam" id="PF17760">
    <property type="entry name" value="UvrA_inter"/>
    <property type="match status" value="1"/>
</dbReference>
<dbReference type="Gene3D" id="3.40.50.300">
    <property type="entry name" value="P-loop containing nucleotide triphosphate hydrolases"/>
    <property type="match status" value="3"/>
</dbReference>
<keyword evidence="9" id="KW-0862">Zinc</keyword>
<dbReference type="KEGG" id="hoh:Hoch_3337"/>
<dbReference type="CDD" id="cd03271">
    <property type="entry name" value="ABC_UvrA_II"/>
    <property type="match status" value="1"/>
</dbReference>
<dbReference type="GO" id="GO:0003677">
    <property type="term" value="F:DNA binding"/>
    <property type="evidence" value="ECO:0007669"/>
    <property type="project" value="UniProtKB-KW"/>
</dbReference>
<dbReference type="Gene3D" id="3.30.190.20">
    <property type="match status" value="1"/>
</dbReference>
<comment type="subcellular location">
    <subcellularLocation>
        <location evidence="1">Cytoplasm</location>
    </subcellularLocation>
</comment>
<dbReference type="PROSITE" id="PS50893">
    <property type="entry name" value="ABC_TRANSPORTER_2"/>
    <property type="match status" value="2"/>
</dbReference>
<dbReference type="Pfam" id="PF17755">
    <property type="entry name" value="UvrA_DNA-bind"/>
    <property type="match status" value="1"/>
</dbReference>
<dbReference type="GO" id="GO:0005737">
    <property type="term" value="C:cytoplasm"/>
    <property type="evidence" value="ECO:0007669"/>
    <property type="project" value="UniProtKB-SubCell"/>
</dbReference>
<dbReference type="RefSeq" id="WP_012828439.1">
    <property type="nucleotide sequence ID" value="NC_013440.1"/>
</dbReference>
<dbReference type="InterPro" id="IPR004602">
    <property type="entry name" value="UvrA"/>
</dbReference>
<evidence type="ECO:0000256" key="8">
    <source>
        <dbReference type="ARBA" id="ARBA00022771"/>
    </source>
</evidence>
<dbReference type="eggNOG" id="COG0178">
    <property type="taxonomic scope" value="Bacteria"/>
</dbReference>
<keyword evidence="20" id="KW-1185">Reference proteome</keyword>
<dbReference type="Gene3D" id="1.10.8.280">
    <property type="entry name" value="ABC transporter ATPase domain-like"/>
    <property type="match status" value="1"/>
</dbReference>
<dbReference type="InterPro" id="IPR041102">
    <property type="entry name" value="UvrA_inter"/>
</dbReference>
<dbReference type="EMBL" id="CP001804">
    <property type="protein sequence ID" value="ACY15839.1"/>
    <property type="molecule type" value="Genomic_DNA"/>
</dbReference>
<evidence type="ECO:0000256" key="2">
    <source>
        <dbReference type="ARBA" id="ARBA00022490"/>
    </source>
</evidence>
<dbReference type="GO" id="GO:0005524">
    <property type="term" value="F:ATP binding"/>
    <property type="evidence" value="ECO:0007669"/>
    <property type="project" value="UniProtKB-KW"/>
</dbReference>
<evidence type="ECO:0000256" key="5">
    <source>
        <dbReference type="ARBA" id="ARBA00022741"/>
    </source>
</evidence>
<dbReference type="GO" id="GO:0016887">
    <property type="term" value="F:ATP hydrolysis activity"/>
    <property type="evidence" value="ECO:0007669"/>
    <property type="project" value="InterPro"/>
</dbReference>